<dbReference type="SMART" id="SM00963">
    <property type="entry name" value="SRP54_N"/>
    <property type="match status" value="1"/>
</dbReference>
<dbReference type="PANTHER" id="PTHR11564:SF5">
    <property type="entry name" value="SIGNAL RECOGNITION PARTICLE SUBUNIT SRP54"/>
    <property type="match status" value="1"/>
</dbReference>
<dbReference type="PANTHER" id="PTHR11564">
    <property type="entry name" value="SIGNAL RECOGNITION PARTICLE 54K PROTEIN SRP54"/>
    <property type="match status" value="1"/>
</dbReference>
<evidence type="ECO:0000256" key="8">
    <source>
        <dbReference type="ARBA" id="ARBA00023274"/>
    </source>
</evidence>
<reference evidence="13 14" key="1">
    <citation type="journal article" date="2015" name="Genome Announc.">
        <title>Genome Assemblies of Three Soil-Associated Devosia species: D. insulae, D. limi, and D. soli.</title>
        <authorList>
            <person name="Hassan Y.I."/>
            <person name="Lepp D."/>
            <person name="Zhou T."/>
        </authorList>
    </citation>
    <scope>NUCLEOTIDE SEQUENCE [LARGE SCALE GENOMIC DNA]</scope>
    <source>
        <strain evidence="13 14">DS-56</strain>
    </source>
</reference>
<accession>A0A1E5XTI6</accession>
<feature type="region of interest" description="Disordered" evidence="11">
    <location>
        <begin position="477"/>
        <end position="496"/>
    </location>
</feature>
<evidence type="ECO:0000256" key="9">
    <source>
        <dbReference type="ARBA" id="ARBA00048027"/>
    </source>
</evidence>
<keyword evidence="14" id="KW-1185">Reference proteome</keyword>
<keyword evidence="3 10" id="KW-0547">Nucleotide-binding</keyword>
<feature type="compositionally biased region" description="Gly residues" evidence="11">
    <location>
        <begin position="527"/>
        <end position="538"/>
    </location>
</feature>
<feature type="region of interest" description="Disordered" evidence="11">
    <location>
        <begin position="504"/>
        <end position="538"/>
    </location>
</feature>
<evidence type="ECO:0000259" key="12">
    <source>
        <dbReference type="PROSITE" id="PS00300"/>
    </source>
</evidence>
<evidence type="ECO:0000256" key="5">
    <source>
        <dbReference type="ARBA" id="ARBA00022884"/>
    </source>
</evidence>
<protein>
    <recommendedName>
        <fullName evidence="10">Signal recognition particle protein</fullName>
        <ecNumber evidence="10">3.6.5.4</ecNumber>
    </recommendedName>
    <alternativeName>
        <fullName evidence="10">Fifty-four homolog</fullName>
    </alternativeName>
</protein>
<feature type="binding site" evidence="10">
    <location>
        <begin position="190"/>
        <end position="194"/>
    </location>
    <ligand>
        <name>GTP</name>
        <dbReference type="ChEBI" id="CHEBI:37565"/>
    </ligand>
</feature>
<dbReference type="GO" id="GO:0005886">
    <property type="term" value="C:plasma membrane"/>
    <property type="evidence" value="ECO:0007669"/>
    <property type="project" value="UniProtKB-SubCell"/>
</dbReference>
<dbReference type="NCBIfam" id="TIGR00959">
    <property type="entry name" value="ffh"/>
    <property type="match status" value="1"/>
</dbReference>
<dbReference type="HAMAP" id="MF_00306">
    <property type="entry name" value="SRP54"/>
    <property type="match status" value="1"/>
</dbReference>
<dbReference type="InterPro" id="IPR004125">
    <property type="entry name" value="Signal_recog_particle_SRP54_M"/>
</dbReference>
<comment type="catalytic activity">
    <reaction evidence="9 10">
        <text>GTP + H2O = GDP + phosphate + H(+)</text>
        <dbReference type="Rhea" id="RHEA:19669"/>
        <dbReference type="ChEBI" id="CHEBI:15377"/>
        <dbReference type="ChEBI" id="CHEBI:15378"/>
        <dbReference type="ChEBI" id="CHEBI:37565"/>
        <dbReference type="ChEBI" id="CHEBI:43474"/>
        <dbReference type="ChEBI" id="CHEBI:58189"/>
        <dbReference type="EC" id="3.6.5.4"/>
    </reaction>
</comment>
<comment type="subcellular location">
    <subcellularLocation>
        <location evidence="1">Cell inner membrane</location>
        <topology evidence="1">Peripheral membrane protein</topology>
        <orientation evidence="1">Cytoplasmic side</orientation>
    </subcellularLocation>
    <subcellularLocation>
        <location evidence="10">Cytoplasm</location>
    </subcellularLocation>
    <text evidence="10">The SRP-RNC complex is targeted to the cytoplasmic membrane.</text>
</comment>
<evidence type="ECO:0000256" key="10">
    <source>
        <dbReference type="HAMAP-Rule" id="MF_00306"/>
    </source>
</evidence>
<dbReference type="Gene3D" id="3.40.50.300">
    <property type="entry name" value="P-loop containing nucleotide triphosphate hydrolases"/>
    <property type="match status" value="1"/>
</dbReference>
<evidence type="ECO:0000256" key="3">
    <source>
        <dbReference type="ARBA" id="ARBA00022741"/>
    </source>
</evidence>
<dbReference type="Pfam" id="PF02978">
    <property type="entry name" value="SRP_SPB"/>
    <property type="match status" value="1"/>
</dbReference>
<evidence type="ECO:0000256" key="6">
    <source>
        <dbReference type="ARBA" id="ARBA00023134"/>
    </source>
</evidence>
<dbReference type="SUPFAM" id="SSF47446">
    <property type="entry name" value="Signal peptide-binding domain"/>
    <property type="match status" value="1"/>
</dbReference>
<name>A0A1E5XTI6_9HYPH</name>
<dbReference type="GO" id="GO:0003924">
    <property type="term" value="F:GTPase activity"/>
    <property type="evidence" value="ECO:0007669"/>
    <property type="project" value="UniProtKB-UniRule"/>
</dbReference>
<sequence>MFESLSDRLGKIFEGLRGRGALNESDVDAALREVRRALLEADVSLEVVKAFVEQVRERAVGAEVTRSVTPGQQVVKIVHDELVKVLGETQVPIDFSTTPPMTMLMVGLQGAGKTTLSAKLAKRMKERQGKKVLMASLDDRRPAAKEQLRVLGEQIGVDTLPIQLNEKPVDIAKRAQREGKLGGYDVLILDTAGRTHIDEELMEETAAVKAATDPHEILLVADSLTGQDAVNLARSFDARVDITGIVLTRVDGDGRGGAALSMRAATGKPIKLIGTGEKLDALEDFHPSRIADRILGMGDIVSLVEKAAQNVTAEDAAKMAKKLKKGVFDLEDLRNQLLQMKKMGGMGSLMNMMPGMNQMKKAMAGANVDEKVFDRQIAVINSMTKAERANPDLLNAKRRIRIANGSGTKVEDVNKLMKQHRQMADMMKKVSKGGMGSLAGMFGGKMGGMMPGLGNMPDPSTMDPKELEQLARRMGIDPASMPQQGPSGVEAPKQLTQNKLPTDVGQLLKSGSGLPGLGGAPRFPGLPGLGGGFVPKKK</sequence>
<proteinExistence type="inferred from homology"/>
<dbReference type="PROSITE" id="PS00300">
    <property type="entry name" value="SRP54"/>
    <property type="match status" value="1"/>
</dbReference>
<dbReference type="GO" id="GO:0008312">
    <property type="term" value="F:7S RNA binding"/>
    <property type="evidence" value="ECO:0007669"/>
    <property type="project" value="InterPro"/>
</dbReference>
<dbReference type="InterPro" id="IPR004780">
    <property type="entry name" value="SRP"/>
</dbReference>
<dbReference type="SMART" id="SM00962">
    <property type="entry name" value="SRP54"/>
    <property type="match status" value="1"/>
</dbReference>
<evidence type="ECO:0000256" key="1">
    <source>
        <dbReference type="ARBA" id="ARBA00004515"/>
    </source>
</evidence>
<dbReference type="EC" id="3.6.5.4" evidence="10"/>
<dbReference type="Pfam" id="PF00448">
    <property type="entry name" value="SRP54"/>
    <property type="match status" value="1"/>
</dbReference>
<dbReference type="OrthoDB" id="9804720at2"/>
<keyword evidence="4 10" id="KW-0378">Hydrolase</keyword>
<keyword evidence="10" id="KW-0963">Cytoplasm</keyword>
<organism evidence="13 14">
    <name type="scientific">Devosia insulae DS-56</name>
    <dbReference type="NCBI Taxonomy" id="1116389"/>
    <lineage>
        <taxon>Bacteria</taxon>
        <taxon>Pseudomonadati</taxon>
        <taxon>Pseudomonadota</taxon>
        <taxon>Alphaproteobacteria</taxon>
        <taxon>Hyphomicrobiales</taxon>
        <taxon>Devosiaceae</taxon>
        <taxon>Devosia</taxon>
    </lineage>
</organism>
<keyword evidence="8 10" id="KW-0687">Ribonucleoprotein</keyword>
<keyword evidence="7 10" id="KW-0733">Signal recognition particle</keyword>
<dbReference type="Pfam" id="PF02881">
    <property type="entry name" value="SRP54_N"/>
    <property type="match status" value="1"/>
</dbReference>
<dbReference type="EMBL" id="LAJE02000115">
    <property type="protein sequence ID" value="OEO31891.1"/>
    <property type="molecule type" value="Genomic_DNA"/>
</dbReference>
<dbReference type="RefSeq" id="WP_069908948.1">
    <property type="nucleotide sequence ID" value="NZ_LAJE02000115.1"/>
</dbReference>
<dbReference type="AlphaFoldDB" id="A0A1E5XTI6"/>
<dbReference type="InterPro" id="IPR000897">
    <property type="entry name" value="SRP54_GTPase_dom"/>
</dbReference>
<dbReference type="GO" id="GO:0005525">
    <property type="term" value="F:GTP binding"/>
    <property type="evidence" value="ECO:0007669"/>
    <property type="project" value="UniProtKB-UniRule"/>
</dbReference>
<dbReference type="InterPro" id="IPR027417">
    <property type="entry name" value="P-loop_NTPase"/>
</dbReference>
<dbReference type="InterPro" id="IPR042101">
    <property type="entry name" value="SRP54_N_sf"/>
</dbReference>
<comment type="subunit">
    <text evidence="10">Part of the signal recognition particle protein translocation system, which is composed of SRP and FtsY. SRP is a ribonucleoprotein composed of Ffh and a 4.5S RNA molecule.</text>
</comment>
<dbReference type="InterPro" id="IPR013822">
    <property type="entry name" value="Signal_recog_particl_SRP54_hlx"/>
</dbReference>
<dbReference type="InterPro" id="IPR022941">
    <property type="entry name" value="SRP54"/>
</dbReference>
<dbReference type="Proteomes" id="UP000095463">
    <property type="component" value="Unassembled WGS sequence"/>
</dbReference>
<evidence type="ECO:0000256" key="4">
    <source>
        <dbReference type="ARBA" id="ARBA00022801"/>
    </source>
</evidence>
<evidence type="ECO:0000313" key="14">
    <source>
        <dbReference type="Proteomes" id="UP000095463"/>
    </source>
</evidence>
<feature type="binding site" evidence="10">
    <location>
        <begin position="248"/>
        <end position="251"/>
    </location>
    <ligand>
        <name>GTP</name>
        <dbReference type="ChEBI" id="CHEBI:37565"/>
    </ligand>
</feature>
<dbReference type="Gene3D" id="1.10.260.30">
    <property type="entry name" value="Signal recognition particle, SRP54 subunit, M-domain"/>
    <property type="match status" value="1"/>
</dbReference>
<dbReference type="GO" id="GO:0048500">
    <property type="term" value="C:signal recognition particle"/>
    <property type="evidence" value="ECO:0007669"/>
    <property type="project" value="UniProtKB-UniRule"/>
</dbReference>
<comment type="function">
    <text evidence="10">Involved in targeting and insertion of nascent membrane proteins into the cytoplasmic membrane. Binds to the hydrophobic signal sequence of the ribosome-nascent chain (RNC) as it emerges from the ribosomes. The SRP-RNC complex is then targeted to the cytoplasmic membrane where it interacts with the SRP receptor FtsY. Interaction with FtsY leads to the transfer of the RNC complex to the Sec translocase for insertion into the membrane, the hydrolysis of GTP by both Ffh and FtsY, and the dissociation of the SRP-FtsY complex into the individual components.</text>
</comment>
<keyword evidence="5 10" id="KW-0694">RNA-binding</keyword>
<dbReference type="InterPro" id="IPR036891">
    <property type="entry name" value="Signal_recog_part_SRP54_M_sf"/>
</dbReference>
<comment type="similarity">
    <text evidence="2 10">Belongs to the GTP-binding SRP family. SRP54 subfamily.</text>
</comment>
<comment type="caution">
    <text evidence="13">The sequence shown here is derived from an EMBL/GenBank/DDBJ whole genome shotgun (WGS) entry which is preliminary data.</text>
</comment>
<gene>
    <name evidence="10" type="primary">ffh</name>
    <name evidence="13" type="ORF">VW23_014120</name>
</gene>
<dbReference type="GO" id="GO:0006614">
    <property type="term" value="P:SRP-dependent cotranslational protein targeting to membrane"/>
    <property type="evidence" value="ECO:0007669"/>
    <property type="project" value="InterPro"/>
</dbReference>
<evidence type="ECO:0000256" key="11">
    <source>
        <dbReference type="SAM" id="MobiDB-lite"/>
    </source>
</evidence>
<dbReference type="Gene3D" id="1.20.120.140">
    <property type="entry name" value="Signal recognition particle SRP54, nucleotide-binding domain"/>
    <property type="match status" value="1"/>
</dbReference>
<dbReference type="CDD" id="cd18539">
    <property type="entry name" value="SRP_G"/>
    <property type="match status" value="1"/>
</dbReference>
<evidence type="ECO:0000313" key="13">
    <source>
        <dbReference type="EMBL" id="OEO31891.1"/>
    </source>
</evidence>
<feature type="domain" description="SRP54-type proteins GTP-binding" evidence="12">
    <location>
        <begin position="269"/>
        <end position="282"/>
    </location>
</feature>
<feature type="binding site" evidence="10">
    <location>
        <begin position="107"/>
        <end position="114"/>
    </location>
    <ligand>
        <name>GTP</name>
        <dbReference type="ChEBI" id="CHEBI:37565"/>
    </ligand>
</feature>
<keyword evidence="6 10" id="KW-0342">GTP-binding</keyword>
<dbReference type="InterPro" id="IPR003593">
    <property type="entry name" value="AAA+_ATPase"/>
</dbReference>
<dbReference type="SMART" id="SM00382">
    <property type="entry name" value="AAA"/>
    <property type="match status" value="1"/>
</dbReference>
<dbReference type="SUPFAM" id="SSF52540">
    <property type="entry name" value="P-loop containing nucleoside triphosphate hydrolases"/>
    <property type="match status" value="1"/>
</dbReference>
<comment type="domain">
    <text evidence="10">Composed of three domains: the N-terminal N domain, which is responsible for interactions with the ribosome, the central G domain, which binds GTP, and the C-terminal M domain, which binds the RNA and the signal sequence of the RNC.</text>
</comment>
<evidence type="ECO:0000256" key="7">
    <source>
        <dbReference type="ARBA" id="ARBA00023135"/>
    </source>
</evidence>
<evidence type="ECO:0000256" key="2">
    <source>
        <dbReference type="ARBA" id="ARBA00005450"/>
    </source>
</evidence>